<keyword evidence="7 10" id="KW-0012">Acyltransferase</keyword>
<dbReference type="Pfam" id="PF01553">
    <property type="entry name" value="Acyltransferase"/>
    <property type="match status" value="1"/>
</dbReference>
<evidence type="ECO:0000313" key="11">
    <source>
        <dbReference type="Proteomes" id="UP000325755"/>
    </source>
</evidence>
<dbReference type="SMART" id="SM00563">
    <property type="entry name" value="PlsC"/>
    <property type="match status" value="1"/>
</dbReference>
<dbReference type="EMBL" id="CP044205">
    <property type="protein sequence ID" value="QFY44654.1"/>
    <property type="molecule type" value="Genomic_DNA"/>
</dbReference>
<feature type="domain" description="Phospholipid/glycerol acyltransferase" evidence="9">
    <location>
        <begin position="80"/>
        <end position="192"/>
    </location>
</feature>
<reference evidence="10 11" key="1">
    <citation type="submission" date="2019-09" db="EMBL/GenBank/DDBJ databases">
        <title>Ecophysiology of the spiral-shaped methanotroph Methylospira mobilis as revealed by the complete genome sequence.</title>
        <authorList>
            <person name="Oshkin I.Y."/>
            <person name="Dedysh S.N."/>
            <person name="Miroshnikov K."/>
            <person name="Danilova O.V."/>
            <person name="Hakobyan A."/>
            <person name="Liesack W."/>
        </authorList>
    </citation>
    <scope>NUCLEOTIDE SEQUENCE [LARGE SCALE GENOMIC DNA]</scope>
    <source>
        <strain evidence="10 11">Shm1</strain>
    </source>
</reference>
<dbReference type="SUPFAM" id="SSF69593">
    <property type="entry name" value="Glycerol-3-phosphate (1)-acyltransferase"/>
    <property type="match status" value="1"/>
</dbReference>
<dbReference type="InParanoid" id="A0A5Q0BR31"/>
<evidence type="ECO:0000256" key="4">
    <source>
        <dbReference type="ARBA" id="ARBA00022989"/>
    </source>
</evidence>
<gene>
    <name evidence="10" type="ORF">F6R98_20160</name>
</gene>
<evidence type="ECO:0000259" key="9">
    <source>
        <dbReference type="SMART" id="SM00563"/>
    </source>
</evidence>
<dbReference type="GO" id="GO:0016746">
    <property type="term" value="F:acyltransferase activity"/>
    <property type="evidence" value="ECO:0007669"/>
    <property type="project" value="UniProtKB-KW"/>
</dbReference>
<accession>A0A5Q0BR31</accession>
<keyword evidence="4 8" id="KW-1133">Transmembrane helix</keyword>
<dbReference type="GO" id="GO:0016020">
    <property type="term" value="C:membrane"/>
    <property type="evidence" value="ECO:0007669"/>
    <property type="project" value="UniProtKB-SubCell"/>
</dbReference>
<dbReference type="CDD" id="cd07989">
    <property type="entry name" value="LPLAT_AGPAT-like"/>
    <property type="match status" value="1"/>
</dbReference>
<dbReference type="KEGG" id="mmob:F6R98_20160"/>
<sequence length="261" mass="28838">MVKPCYSDLCLSFLKAVFIIGLLLCGVIIVITIMPLLLNVPGGRKSALLAQQICSCWRKTACRILNIHTHITGAPCSTAGLVVANHISWLDIIAIGAQQPMIFIAKQEVSEWPVMGFLAANIGTLFVSRGDGAETRRTAEKMIWELRAGKRLMLFPEGTTTRGDQVLRFHPRLFHPAQQAQVLVQAVSVHYSGAAKEVAPFVGDDAFVPHLLKVIQLRRIDLHLHYCTPLSSVQERNRLAQSARAQIIDALQMDEVVKKAE</sequence>
<evidence type="ECO:0000313" key="10">
    <source>
        <dbReference type="EMBL" id="QFY44654.1"/>
    </source>
</evidence>
<dbReference type="Proteomes" id="UP000325755">
    <property type="component" value="Chromosome"/>
</dbReference>
<name>A0A5Q0BR31_9GAMM</name>
<keyword evidence="2 10" id="KW-0808">Transferase</keyword>
<evidence type="ECO:0000256" key="6">
    <source>
        <dbReference type="ARBA" id="ARBA00023136"/>
    </source>
</evidence>
<proteinExistence type="predicted"/>
<dbReference type="PANTHER" id="PTHR23063">
    <property type="entry name" value="PHOSPHOLIPID ACYLTRANSFERASE"/>
    <property type="match status" value="1"/>
</dbReference>
<protein>
    <submittedName>
        <fullName evidence="10">1-acyl-sn-glycerol-3-phosphate acyltransferase</fullName>
    </submittedName>
</protein>
<evidence type="ECO:0000256" key="2">
    <source>
        <dbReference type="ARBA" id="ARBA00022679"/>
    </source>
</evidence>
<dbReference type="AlphaFoldDB" id="A0A5Q0BR31"/>
<dbReference type="PANTHER" id="PTHR23063:SF52">
    <property type="entry name" value="LYSOPHOSPHATIDYLCHOLINE ACYLTRANSFERASE"/>
    <property type="match status" value="1"/>
</dbReference>
<organism evidence="10 11">
    <name type="scientific">Candidatus Methylospira mobilis</name>
    <dbReference type="NCBI Taxonomy" id="1808979"/>
    <lineage>
        <taxon>Bacteria</taxon>
        <taxon>Pseudomonadati</taxon>
        <taxon>Pseudomonadota</taxon>
        <taxon>Gammaproteobacteria</taxon>
        <taxon>Methylococcales</taxon>
        <taxon>Methylococcaceae</taxon>
        <taxon>Candidatus Methylospira</taxon>
    </lineage>
</organism>
<keyword evidence="3 8" id="KW-0812">Transmembrane</keyword>
<dbReference type="GO" id="GO:0006629">
    <property type="term" value="P:lipid metabolic process"/>
    <property type="evidence" value="ECO:0007669"/>
    <property type="project" value="UniProtKB-KW"/>
</dbReference>
<evidence type="ECO:0000256" key="5">
    <source>
        <dbReference type="ARBA" id="ARBA00023098"/>
    </source>
</evidence>
<keyword evidence="6 8" id="KW-0472">Membrane</keyword>
<evidence type="ECO:0000256" key="8">
    <source>
        <dbReference type="SAM" id="Phobius"/>
    </source>
</evidence>
<comment type="subcellular location">
    <subcellularLocation>
        <location evidence="1">Membrane</location>
    </subcellularLocation>
</comment>
<evidence type="ECO:0000256" key="1">
    <source>
        <dbReference type="ARBA" id="ARBA00004370"/>
    </source>
</evidence>
<dbReference type="OrthoDB" id="9806880at2"/>
<evidence type="ECO:0000256" key="7">
    <source>
        <dbReference type="ARBA" id="ARBA00023315"/>
    </source>
</evidence>
<keyword evidence="11" id="KW-1185">Reference proteome</keyword>
<dbReference type="InterPro" id="IPR002123">
    <property type="entry name" value="Plipid/glycerol_acylTrfase"/>
</dbReference>
<keyword evidence="5" id="KW-0443">Lipid metabolism</keyword>
<evidence type="ECO:0000256" key="3">
    <source>
        <dbReference type="ARBA" id="ARBA00022692"/>
    </source>
</evidence>
<feature type="transmembrane region" description="Helical" evidence="8">
    <location>
        <begin position="16"/>
        <end position="38"/>
    </location>
</feature>